<dbReference type="GO" id="GO:0015187">
    <property type="term" value="F:glycine transmembrane transporter activity"/>
    <property type="evidence" value="ECO:0007669"/>
    <property type="project" value="TreeGrafter"/>
</dbReference>
<dbReference type="AlphaFoldDB" id="A0A0K8R8U9"/>
<dbReference type="InterPro" id="IPR000175">
    <property type="entry name" value="Na/ntran_symport"/>
</dbReference>
<proteinExistence type="evidence at transcript level"/>
<evidence type="ECO:0000256" key="4">
    <source>
        <dbReference type="ARBA" id="ARBA00022692"/>
    </source>
</evidence>
<evidence type="ECO:0000313" key="10">
    <source>
        <dbReference type="EMBL" id="JAA67577.1"/>
    </source>
</evidence>
<reference evidence="10" key="1">
    <citation type="submission" date="2012-12" db="EMBL/GenBank/DDBJ databases">
        <title>Identification and characterization of a phenylalanine ammonia-lyase gene family in Isatis indigotica Fort.</title>
        <authorList>
            <person name="Liu Q."/>
            <person name="Chen J."/>
            <person name="Zhou X."/>
            <person name="Di P."/>
            <person name="Xiao Y."/>
            <person name="Xuan H."/>
            <person name="Zhang L."/>
            <person name="Chen W."/>
        </authorList>
    </citation>
    <scope>NUCLEOTIDE SEQUENCE</scope>
    <source>
        <tissue evidence="10">Salivary gland</tissue>
    </source>
</reference>
<comment type="similarity">
    <text evidence="2">Belongs to the sodium:neurotransmitter symporter (SNF) (TC 2.A.22) family.</text>
</comment>
<keyword evidence="6 9" id="KW-1133">Transmembrane helix</keyword>
<organism evidence="10">
    <name type="scientific">Ixodes ricinus</name>
    <name type="common">Common tick</name>
    <name type="synonym">Acarus ricinus</name>
    <dbReference type="NCBI Taxonomy" id="34613"/>
    <lineage>
        <taxon>Eukaryota</taxon>
        <taxon>Metazoa</taxon>
        <taxon>Ecdysozoa</taxon>
        <taxon>Arthropoda</taxon>
        <taxon>Chelicerata</taxon>
        <taxon>Arachnida</taxon>
        <taxon>Acari</taxon>
        <taxon>Parasitiformes</taxon>
        <taxon>Ixodida</taxon>
        <taxon>Ixodoidea</taxon>
        <taxon>Ixodidae</taxon>
        <taxon>Ixodinae</taxon>
        <taxon>Ixodes</taxon>
    </lineage>
</organism>
<evidence type="ECO:0000256" key="6">
    <source>
        <dbReference type="ARBA" id="ARBA00022989"/>
    </source>
</evidence>
<evidence type="ECO:0000256" key="2">
    <source>
        <dbReference type="ARBA" id="ARBA00006459"/>
    </source>
</evidence>
<comment type="subcellular location">
    <subcellularLocation>
        <location evidence="1">Membrane</location>
        <topology evidence="1">Multi-pass membrane protein</topology>
    </subcellularLocation>
</comment>
<dbReference type="PANTHER" id="PTHR11616:SF236">
    <property type="entry name" value="TRANSPORTER"/>
    <property type="match status" value="1"/>
</dbReference>
<feature type="transmembrane region" description="Helical" evidence="9">
    <location>
        <begin position="64"/>
        <end position="85"/>
    </location>
</feature>
<protein>
    <submittedName>
        <fullName evidence="10">Putative gaba transporter</fullName>
    </submittedName>
</protein>
<keyword evidence="4 9" id="KW-0812">Transmembrane</keyword>
<feature type="compositionally biased region" description="Basic and acidic residues" evidence="8">
    <location>
        <begin position="107"/>
        <end position="120"/>
    </location>
</feature>
<evidence type="ECO:0000256" key="9">
    <source>
        <dbReference type="SAM" id="Phobius"/>
    </source>
</evidence>
<dbReference type="GO" id="GO:0005283">
    <property type="term" value="F:amino acid:sodium symporter activity"/>
    <property type="evidence" value="ECO:0007669"/>
    <property type="project" value="TreeGrafter"/>
</dbReference>
<keyword evidence="3" id="KW-0813">Transport</keyword>
<keyword evidence="7 9" id="KW-0472">Membrane</keyword>
<evidence type="ECO:0000256" key="7">
    <source>
        <dbReference type="ARBA" id="ARBA00023136"/>
    </source>
</evidence>
<dbReference type="SUPFAM" id="SSF161070">
    <property type="entry name" value="SNF-like"/>
    <property type="match status" value="1"/>
</dbReference>
<dbReference type="InterPro" id="IPR037272">
    <property type="entry name" value="SNS_sf"/>
</dbReference>
<sequence>MEVRRFVRRPRNRCWDDEIGWYWKVSWLVFCPLILGFLFVYGLVKHKPITYDDVVTYPAWADGVGWFLALISMAQIPIWGLVMLLNQLEEPSKGIHTGKAMGTRGPRRNDTLQRPFGDHEPGFRLQSRPHQVDYVKKKKEKTMISAFLQKPSHNPQTLRNALDMSTSARM</sequence>
<evidence type="ECO:0000256" key="3">
    <source>
        <dbReference type="ARBA" id="ARBA00022448"/>
    </source>
</evidence>
<feature type="transmembrane region" description="Helical" evidence="9">
    <location>
        <begin position="21"/>
        <end position="44"/>
    </location>
</feature>
<evidence type="ECO:0000256" key="5">
    <source>
        <dbReference type="ARBA" id="ARBA00022847"/>
    </source>
</evidence>
<keyword evidence="5" id="KW-0769">Symport</keyword>
<accession>A0A0K8R8U9</accession>
<feature type="region of interest" description="Disordered" evidence="8">
    <location>
        <begin position="95"/>
        <end position="120"/>
    </location>
</feature>
<dbReference type="Pfam" id="PF00209">
    <property type="entry name" value="SNF"/>
    <property type="match status" value="1"/>
</dbReference>
<dbReference type="GO" id="GO:0089718">
    <property type="term" value="P:amino acid import across plasma membrane"/>
    <property type="evidence" value="ECO:0007669"/>
    <property type="project" value="TreeGrafter"/>
</dbReference>
<dbReference type="GO" id="GO:0005886">
    <property type="term" value="C:plasma membrane"/>
    <property type="evidence" value="ECO:0007669"/>
    <property type="project" value="TreeGrafter"/>
</dbReference>
<name>A0A0K8R8U9_IXORI</name>
<dbReference type="GO" id="GO:0015179">
    <property type="term" value="F:L-amino acid transmembrane transporter activity"/>
    <property type="evidence" value="ECO:0007669"/>
    <property type="project" value="TreeGrafter"/>
</dbReference>
<evidence type="ECO:0000256" key="8">
    <source>
        <dbReference type="SAM" id="MobiDB-lite"/>
    </source>
</evidence>
<dbReference type="PROSITE" id="PS50267">
    <property type="entry name" value="NA_NEUROTRAN_SYMP_3"/>
    <property type="match status" value="1"/>
</dbReference>
<evidence type="ECO:0000256" key="1">
    <source>
        <dbReference type="ARBA" id="ARBA00004141"/>
    </source>
</evidence>
<dbReference type="PANTHER" id="PTHR11616">
    <property type="entry name" value="SODIUM/CHLORIDE DEPENDENT TRANSPORTER"/>
    <property type="match status" value="1"/>
</dbReference>
<dbReference type="EMBL" id="GADI01006231">
    <property type="protein sequence ID" value="JAA67577.1"/>
    <property type="molecule type" value="mRNA"/>
</dbReference>